<dbReference type="PANTHER" id="PTHR43867:SF2">
    <property type="entry name" value="CELLULOSE SYNTHASE CATALYTIC SUBUNIT A [UDP-FORMING]"/>
    <property type="match status" value="1"/>
</dbReference>
<keyword evidence="6 7" id="KW-0472">Membrane</keyword>
<evidence type="ECO:0000256" key="4">
    <source>
        <dbReference type="ARBA" id="ARBA00022692"/>
    </source>
</evidence>
<evidence type="ECO:0000256" key="7">
    <source>
        <dbReference type="SAM" id="Phobius"/>
    </source>
</evidence>
<proteinExistence type="predicted"/>
<organism evidence="9">
    <name type="scientific">Ignisphaera aggregans</name>
    <dbReference type="NCBI Taxonomy" id="334771"/>
    <lineage>
        <taxon>Archaea</taxon>
        <taxon>Thermoproteota</taxon>
        <taxon>Thermoprotei</taxon>
        <taxon>Desulfurococcales</taxon>
        <taxon>Desulfurococcaceae</taxon>
        <taxon>Ignisphaera</taxon>
    </lineage>
</organism>
<accession>A0A832FZN1</accession>
<feature type="transmembrane region" description="Helical" evidence="7">
    <location>
        <begin position="366"/>
        <end position="387"/>
    </location>
</feature>
<evidence type="ECO:0000256" key="1">
    <source>
        <dbReference type="ARBA" id="ARBA00004141"/>
    </source>
</evidence>
<dbReference type="Pfam" id="PF13632">
    <property type="entry name" value="Glyco_trans_2_3"/>
    <property type="match status" value="1"/>
</dbReference>
<gene>
    <name evidence="9" type="ORF">ENU41_08725</name>
</gene>
<dbReference type="InterPro" id="IPR050321">
    <property type="entry name" value="Glycosyltr_2/OpgH_subfam"/>
</dbReference>
<evidence type="ECO:0000259" key="8">
    <source>
        <dbReference type="Pfam" id="PF13632"/>
    </source>
</evidence>
<evidence type="ECO:0000256" key="3">
    <source>
        <dbReference type="ARBA" id="ARBA00022679"/>
    </source>
</evidence>
<dbReference type="InterPro" id="IPR001173">
    <property type="entry name" value="Glyco_trans_2-like"/>
</dbReference>
<keyword evidence="4 7" id="KW-0812">Transmembrane</keyword>
<evidence type="ECO:0000256" key="2">
    <source>
        <dbReference type="ARBA" id="ARBA00022676"/>
    </source>
</evidence>
<dbReference type="GO" id="GO:0016020">
    <property type="term" value="C:membrane"/>
    <property type="evidence" value="ECO:0007669"/>
    <property type="project" value="UniProtKB-SubCell"/>
</dbReference>
<keyword evidence="3 9" id="KW-0808">Transferase</keyword>
<dbReference type="GO" id="GO:0016757">
    <property type="term" value="F:glycosyltransferase activity"/>
    <property type="evidence" value="ECO:0007669"/>
    <property type="project" value="UniProtKB-KW"/>
</dbReference>
<dbReference type="AlphaFoldDB" id="A0A832FZN1"/>
<name>A0A832FZN1_9CREN</name>
<dbReference type="SUPFAM" id="SSF53448">
    <property type="entry name" value="Nucleotide-diphospho-sugar transferases"/>
    <property type="match status" value="1"/>
</dbReference>
<protein>
    <submittedName>
        <fullName evidence="9">Glycosyltransferase family 2 protein</fullName>
    </submittedName>
</protein>
<sequence length="417" mass="47235">MLTIAIASIPTSIIVMSFLYGIATLYSLIKDLRKRVWLDPSTNFMKSEDDVLPRVAIIVPLYKEDRQHIMETYKSIAAQLYPLDRMMVFTVLENEDVYTKKYVEELKHILVEANVLFSIHVNNGLRTSKAAAINSILPKIIDKYDVILILDAGDKILDRNYIIKCVKLIKSGYNIIGAKVYRIGYNIIAKFSYIDTVLWYNVSFPAIHSLTKVPFLSGEGMVVTTDFLKRIGFFPEVLAEDSYIAMLGLIYGEKIGLIDSIILEGAPSSLADLVKQRLRWYRGGLECLKDFLVKYRKNVPLNAIVKICIAYLQTVALTAPFISLIVIVFSFFINIPSFLLTLAKLEIISIMLSPCALYIVNEVKDLTLFLAPLNWFLQSFIALVAIIPMKIPWLRTTNRSSINIPSYSEVSMSIIDT</sequence>
<dbReference type="PANTHER" id="PTHR43867">
    <property type="entry name" value="CELLULOSE SYNTHASE CATALYTIC SUBUNIT A [UDP-FORMING]"/>
    <property type="match status" value="1"/>
</dbReference>
<feature type="transmembrane region" description="Helical" evidence="7">
    <location>
        <begin position="304"/>
        <end position="332"/>
    </location>
</feature>
<keyword evidence="5 7" id="KW-1133">Transmembrane helix</keyword>
<dbReference type="Gene3D" id="3.90.550.10">
    <property type="entry name" value="Spore Coat Polysaccharide Biosynthesis Protein SpsA, Chain A"/>
    <property type="match status" value="1"/>
</dbReference>
<evidence type="ECO:0000256" key="6">
    <source>
        <dbReference type="ARBA" id="ARBA00023136"/>
    </source>
</evidence>
<evidence type="ECO:0000256" key="5">
    <source>
        <dbReference type="ARBA" id="ARBA00022989"/>
    </source>
</evidence>
<comment type="subcellular location">
    <subcellularLocation>
        <location evidence="1">Membrane</location>
        <topology evidence="1">Multi-pass membrane protein</topology>
    </subcellularLocation>
</comment>
<feature type="transmembrane region" description="Helical" evidence="7">
    <location>
        <begin position="338"/>
        <end position="359"/>
    </location>
</feature>
<keyword evidence="2" id="KW-0328">Glycosyltransferase</keyword>
<reference evidence="9" key="1">
    <citation type="journal article" date="2020" name="mSystems">
        <title>Genome- and Community-Level Interaction Insights into Carbon Utilization and Element Cycling Functions of Hydrothermarchaeota in Hydrothermal Sediment.</title>
        <authorList>
            <person name="Zhou Z."/>
            <person name="Liu Y."/>
            <person name="Xu W."/>
            <person name="Pan J."/>
            <person name="Luo Z.H."/>
            <person name="Li M."/>
        </authorList>
    </citation>
    <scope>NUCLEOTIDE SEQUENCE</scope>
    <source>
        <strain evidence="9">SpSt-667</strain>
    </source>
</reference>
<feature type="transmembrane region" description="Helical" evidence="7">
    <location>
        <begin position="6"/>
        <end position="29"/>
    </location>
</feature>
<dbReference type="EMBL" id="DTCK01000045">
    <property type="protein sequence ID" value="HGQ36737.1"/>
    <property type="molecule type" value="Genomic_DNA"/>
</dbReference>
<feature type="domain" description="Glycosyltransferase 2-like" evidence="8">
    <location>
        <begin position="146"/>
        <end position="340"/>
    </location>
</feature>
<dbReference type="InterPro" id="IPR029044">
    <property type="entry name" value="Nucleotide-diphossugar_trans"/>
</dbReference>
<comment type="caution">
    <text evidence="9">The sequence shown here is derived from an EMBL/GenBank/DDBJ whole genome shotgun (WGS) entry which is preliminary data.</text>
</comment>
<evidence type="ECO:0000313" key="9">
    <source>
        <dbReference type="EMBL" id="HGQ36737.1"/>
    </source>
</evidence>